<evidence type="ECO:0000313" key="1">
    <source>
        <dbReference type="EMBL" id="RWZ59506.1"/>
    </source>
</evidence>
<accession>A0A444Q6H5</accession>
<comment type="caution">
    <text evidence="1">The sequence shown here is derived from an EMBL/GenBank/DDBJ whole genome shotgun (WGS) entry which is preliminary data.</text>
</comment>
<sequence length="74" mass="7985">MIRHTCTIGSNSYILAQGHDMNELKAQMLDAVRSGGGFVDVVVFGNRRLSVLVSPGTNVIFETAEGRRRSPGHG</sequence>
<name>A0A444Q6H5_9MICO</name>
<dbReference type="RefSeq" id="WP_128499211.1">
    <property type="nucleotide sequence ID" value="NZ_RZNC01000004.1"/>
</dbReference>
<proteinExistence type="predicted"/>
<keyword evidence="2" id="KW-1185">Reference proteome</keyword>
<evidence type="ECO:0000313" key="2">
    <source>
        <dbReference type="Proteomes" id="UP000288603"/>
    </source>
</evidence>
<dbReference type="OrthoDB" id="5120955at2"/>
<dbReference type="EMBL" id="RZNC01000004">
    <property type="protein sequence ID" value="RWZ59506.1"/>
    <property type="molecule type" value="Genomic_DNA"/>
</dbReference>
<organism evidence="1 2">
    <name type="scientific">Labedella populi</name>
    <dbReference type="NCBI Taxonomy" id="2498850"/>
    <lineage>
        <taxon>Bacteria</taxon>
        <taxon>Bacillati</taxon>
        <taxon>Actinomycetota</taxon>
        <taxon>Actinomycetes</taxon>
        <taxon>Micrococcales</taxon>
        <taxon>Microbacteriaceae</taxon>
        <taxon>Labedella</taxon>
    </lineage>
</organism>
<dbReference type="AlphaFoldDB" id="A0A444Q6H5"/>
<reference evidence="1 2" key="1">
    <citation type="submission" date="2018-12" db="EMBL/GenBank/DDBJ databases">
        <authorList>
            <person name="Li F."/>
        </authorList>
    </citation>
    <scope>NUCLEOTIDE SEQUENCE [LARGE SCALE GENOMIC DNA]</scope>
    <source>
        <strain evidence="1 2">8H24J-4-2</strain>
    </source>
</reference>
<protein>
    <submittedName>
        <fullName evidence="1">Uncharacterized protein</fullName>
    </submittedName>
</protein>
<gene>
    <name evidence="1" type="ORF">ELQ92_11745</name>
</gene>
<dbReference type="Proteomes" id="UP000288603">
    <property type="component" value="Unassembled WGS sequence"/>
</dbReference>